<feature type="chain" id="PRO_5045266535" description="Secreted protein" evidence="1">
    <location>
        <begin position="20"/>
        <end position="95"/>
    </location>
</feature>
<sequence length="95" mass="10401">MTSKTFVSFLAFPPRRRLAATTIMYGLSLAVRFTSATGEEVEIPPQSLQRTNPALSIMANDDAHLPYAGWGGPNAIEPIFFRRRRAASMSSCPSP</sequence>
<name>A0ABY0E4K5_9BRAD</name>
<organism evidence="2 3">
    <name type="scientific">Bradyrhizobium guangzhouense</name>
    <dbReference type="NCBI Taxonomy" id="1325095"/>
    <lineage>
        <taxon>Bacteria</taxon>
        <taxon>Pseudomonadati</taxon>
        <taxon>Pseudomonadota</taxon>
        <taxon>Alphaproteobacteria</taxon>
        <taxon>Hyphomicrobiales</taxon>
        <taxon>Nitrobacteraceae</taxon>
        <taxon>Bradyrhizobium</taxon>
    </lineage>
</organism>
<dbReference type="Proteomes" id="UP000290401">
    <property type="component" value="Unassembled WGS sequence"/>
</dbReference>
<protein>
    <recommendedName>
        <fullName evidence="4">Secreted protein</fullName>
    </recommendedName>
</protein>
<evidence type="ECO:0000256" key="1">
    <source>
        <dbReference type="SAM" id="SignalP"/>
    </source>
</evidence>
<feature type="signal peptide" evidence="1">
    <location>
        <begin position="1"/>
        <end position="19"/>
    </location>
</feature>
<keyword evidence="3" id="KW-1185">Reference proteome</keyword>
<evidence type="ECO:0008006" key="4">
    <source>
        <dbReference type="Google" id="ProtNLM"/>
    </source>
</evidence>
<keyword evidence="1" id="KW-0732">Signal</keyword>
<accession>A0ABY0E4K5</accession>
<evidence type="ECO:0000313" key="2">
    <source>
        <dbReference type="EMBL" id="RXH11815.1"/>
    </source>
</evidence>
<dbReference type="EMBL" id="RDQZ01000015">
    <property type="protein sequence ID" value="RXH11815.1"/>
    <property type="molecule type" value="Genomic_DNA"/>
</dbReference>
<dbReference type="RefSeq" id="WP_128958445.1">
    <property type="nucleotide sequence ID" value="NZ_RDQZ01000015.1"/>
</dbReference>
<gene>
    <name evidence="2" type="ORF">EAS56_19395</name>
</gene>
<proteinExistence type="predicted"/>
<evidence type="ECO:0000313" key="3">
    <source>
        <dbReference type="Proteomes" id="UP000290401"/>
    </source>
</evidence>
<reference evidence="2 3" key="1">
    <citation type="submission" date="2018-10" db="EMBL/GenBank/DDBJ databases">
        <title>Bradyrhizobium sp. nov., effective nodules isolated from peanut in China.</title>
        <authorList>
            <person name="Li Y."/>
        </authorList>
    </citation>
    <scope>NUCLEOTIDE SEQUENCE [LARGE SCALE GENOMIC DNA]</scope>
    <source>
        <strain evidence="2 3">CCBAU 53426</strain>
    </source>
</reference>
<comment type="caution">
    <text evidence="2">The sequence shown here is derived from an EMBL/GenBank/DDBJ whole genome shotgun (WGS) entry which is preliminary data.</text>
</comment>